<dbReference type="InterPro" id="IPR035919">
    <property type="entry name" value="EAL_sf"/>
</dbReference>
<evidence type="ECO:0000313" key="5">
    <source>
        <dbReference type="Proteomes" id="UP000326202"/>
    </source>
</evidence>
<dbReference type="Proteomes" id="UP000326202">
    <property type="component" value="Chromosome"/>
</dbReference>
<dbReference type="CDD" id="cd01948">
    <property type="entry name" value="EAL"/>
    <property type="match status" value="1"/>
</dbReference>
<organism evidence="4 5">
    <name type="scientific">Hypericibacter terrae</name>
    <dbReference type="NCBI Taxonomy" id="2602015"/>
    <lineage>
        <taxon>Bacteria</taxon>
        <taxon>Pseudomonadati</taxon>
        <taxon>Pseudomonadota</taxon>
        <taxon>Alphaproteobacteria</taxon>
        <taxon>Rhodospirillales</taxon>
        <taxon>Dongiaceae</taxon>
        <taxon>Hypericibacter</taxon>
    </lineage>
</organism>
<dbReference type="PANTHER" id="PTHR33121">
    <property type="entry name" value="CYCLIC DI-GMP PHOSPHODIESTERASE PDEF"/>
    <property type="match status" value="1"/>
</dbReference>
<dbReference type="GO" id="GO:0071111">
    <property type="term" value="F:cyclic-guanylate-specific phosphodiesterase activity"/>
    <property type="evidence" value="ECO:0007669"/>
    <property type="project" value="InterPro"/>
</dbReference>
<dbReference type="GO" id="GO:0000160">
    <property type="term" value="P:phosphorelay signal transduction system"/>
    <property type="evidence" value="ECO:0007669"/>
    <property type="project" value="InterPro"/>
</dbReference>
<dbReference type="SUPFAM" id="SSF141868">
    <property type="entry name" value="EAL domain-like"/>
    <property type="match status" value="1"/>
</dbReference>
<gene>
    <name evidence="4" type="ORF">FRZ44_30910</name>
</gene>
<evidence type="ECO:0000256" key="1">
    <source>
        <dbReference type="PROSITE-ProRule" id="PRU00169"/>
    </source>
</evidence>
<keyword evidence="1" id="KW-0597">Phosphoprotein</keyword>
<accession>A0A5J6MJY7</accession>
<dbReference type="SMART" id="SM00448">
    <property type="entry name" value="REC"/>
    <property type="match status" value="1"/>
</dbReference>
<reference evidence="4 5" key="1">
    <citation type="submission" date="2019-08" db="EMBL/GenBank/DDBJ databases">
        <title>Hyperibacter terrae gen. nov., sp. nov. and Hyperibacter viscosus sp. nov., two new members in the family Rhodospirillaceae isolated from the rhizosphere of Hypericum perforatum.</title>
        <authorList>
            <person name="Noviana Z."/>
        </authorList>
    </citation>
    <scope>NUCLEOTIDE SEQUENCE [LARGE SCALE GENOMIC DNA]</scope>
    <source>
        <strain evidence="4 5">R5913</strain>
    </source>
</reference>
<evidence type="ECO:0000313" key="4">
    <source>
        <dbReference type="EMBL" id="QEX17788.1"/>
    </source>
</evidence>
<dbReference type="PROSITE" id="PS50110">
    <property type="entry name" value="RESPONSE_REGULATORY"/>
    <property type="match status" value="1"/>
</dbReference>
<dbReference type="Gene3D" id="3.20.20.450">
    <property type="entry name" value="EAL domain"/>
    <property type="match status" value="1"/>
</dbReference>
<dbReference type="SMART" id="SM00052">
    <property type="entry name" value="EAL"/>
    <property type="match status" value="1"/>
</dbReference>
<dbReference type="InterPro" id="IPR001789">
    <property type="entry name" value="Sig_transdc_resp-reg_receiver"/>
</dbReference>
<dbReference type="PANTHER" id="PTHR33121:SF71">
    <property type="entry name" value="OXYGEN SENSOR PROTEIN DOSP"/>
    <property type="match status" value="1"/>
</dbReference>
<feature type="domain" description="Response regulatory" evidence="2">
    <location>
        <begin position="1"/>
        <end position="111"/>
    </location>
</feature>
<feature type="domain" description="EAL" evidence="3">
    <location>
        <begin position="115"/>
        <end position="368"/>
    </location>
</feature>
<sequence length="371" mass="40861">MIRHLVAEIAQTCGWETFDTGDPEVFEAEVRRRPPAAVVLDLVMPNVDGIEVLRELAAVLTGIPILILSGMDGRLLETAMQLGQARGLTMAGCIQKPFRADALSALLQKVASCRGEISEAMLEEAVEREELDLHYQPYLDLQSRRIIGAEALVRWQHPQRGPIPPSAFIPMAEKSALIGKVTDLVLAKAVAQAARWNDRLAPLDISINLSARSIQDVTFPEQILRLCRQHSLNPARIVFEITETAAMQDPVMLMDVLTRLRLKGIRLSIDDFGTGYSSLAQLRRLPFSELKIDLSFVSTMMASRDSEIIVKTIIDMARNLGLRTVAEGVETPTILERLGELGCNVAQGYLIGRPMTAPQIPSFLGNYAAAQ</sequence>
<dbReference type="Pfam" id="PF00563">
    <property type="entry name" value="EAL"/>
    <property type="match status" value="1"/>
</dbReference>
<protein>
    <submittedName>
        <fullName evidence="4">Diguanylate phosphodiesterase</fullName>
    </submittedName>
</protein>
<proteinExistence type="predicted"/>
<dbReference type="InterPro" id="IPR011006">
    <property type="entry name" value="CheY-like_superfamily"/>
</dbReference>
<dbReference type="EMBL" id="CP042906">
    <property type="protein sequence ID" value="QEX17788.1"/>
    <property type="molecule type" value="Genomic_DNA"/>
</dbReference>
<keyword evidence="5" id="KW-1185">Reference proteome</keyword>
<dbReference type="InterPro" id="IPR050706">
    <property type="entry name" value="Cyclic-di-GMP_PDE-like"/>
</dbReference>
<dbReference type="SUPFAM" id="SSF52172">
    <property type="entry name" value="CheY-like"/>
    <property type="match status" value="1"/>
</dbReference>
<evidence type="ECO:0000259" key="3">
    <source>
        <dbReference type="PROSITE" id="PS50883"/>
    </source>
</evidence>
<dbReference type="PROSITE" id="PS50883">
    <property type="entry name" value="EAL"/>
    <property type="match status" value="1"/>
</dbReference>
<dbReference type="AlphaFoldDB" id="A0A5J6MJY7"/>
<dbReference type="Gene3D" id="3.40.50.2300">
    <property type="match status" value="1"/>
</dbReference>
<name>A0A5J6MJY7_9PROT</name>
<dbReference type="InterPro" id="IPR001633">
    <property type="entry name" value="EAL_dom"/>
</dbReference>
<feature type="modified residue" description="4-aspartylphosphate" evidence="1">
    <location>
        <position position="41"/>
    </location>
</feature>
<dbReference type="KEGG" id="htq:FRZ44_30910"/>
<dbReference type="Pfam" id="PF00072">
    <property type="entry name" value="Response_reg"/>
    <property type="match status" value="1"/>
</dbReference>
<evidence type="ECO:0000259" key="2">
    <source>
        <dbReference type="PROSITE" id="PS50110"/>
    </source>
</evidence>